<sequence>MKLNRFVILSLVDICMAQRWKLDRGCDHWGAANKEKLKVAFREAVTMAGTALDVLNKNPGDQKVQKMVKHIFGDDEKLVKEAKEILGGVKKYDDQPNPYFDAPFWRNTDLIVYCDPSNYEEHPDKSTHKLFNLDLPKGSPHKKQHDVCFAANPQRDGNLVMAITLRSEGVDRKKYNAAIDEWKKKGSKGTAPDERAYIVSREDIPNTMDLCTWYLRDVFNTNAGFVTVDDASIAKVQQKSFLDTIPKAERAVDQLVQSLAGTFLHELTHTYLGGRTFDYSYGWVNSGKHHPRNNADSMAQLGVAMHLFKKGYWVDDDGNVKKIQK</sequence>
<evidence type="ECO:0000256" key="1">
    <source>
        <dbReference type="SAM" id="SignalP"/>
    </source>
</evidence>
<evidence type="ECO:0008006" key="4">
    <source>
        <dbReference type="Google" id="ProtNLM"/>
    </source>
</evidence>
<accession>A0AAN6TF05</accession>
<dbReference type="GeneID" id="89939192"/>
<feature type="signal peptide" evidence="1">
    <location>
        <begin position="1"/>
        <end position="17"/>
    </location>
</feature>
<proteinExistence type="predicted"/>
<dbReference type="InterPro" id="IPR024079">
    <property type="entry name" value="MetalloPept_cat_dom_sf"/>
</dbReference>
<dbReference type="RefSeq" id="XP_064670816.1">
    <property type="nucleotide sequence ID" value="XM_064815067.1"/>
</dbReference>
<keyword evidence="1" id="KW-0732">Signal</keyword>
<comment type="caution">
    <text evidence="2">The sequence shown here is derived from an EMBL/GenBank/DDBJ whole genome shotgun (WGS) entry which is preliminary data.</text>
</comment>
<protein>
    <recommendedName>
        <fullName evidence="4">Lysine-specific metallo-endopeptidase domain-containing protein</fullName>
    </recommendedName>
</protein>
<keyword evidence="3" id="KW-1185">Reference proteome</keyword>
<dbReference type="Proteomes" id="UP001302812">
    <property type="component" value="Unassembled WGS sequence"/>
</dbReference>
<dbReference type="EMBL" id="MU853340">
    <property type="protein sequence ID" value="KAK4113246.1"/>
    <property type="molecule type" value="Genomic_DNA"/>
</dbReference>
<feature type="chain" id="PRO_5042971007" description="Lysine-specific metallo-endopeptidase domain-containing protein" evidence="1">
    <location>
        <begin position="18"/>
        <end position="325"/>
    </location>
</feature>
<dbReference type="GO" id="GO:0008237">
    <property type="term" value="F:metallopeptidase activity"/>
    <property type="evidence" value="ECO:0007669"/>
    <property type="project" value="InterPro"/>
</dbReference>
<dbReference type="AlphaFoldDB" id="A0AAN6TF05"/>
<organism evidence="2 3">
    <name type="scientific">Canariomyces notabilis</name>
    <dbReference type="NCBI Taxonomy" id="2074819"/>
    <lineage>
        <taxon>Eukaryota</taxon>
        <taxon>Fungi</taxon>
        <taxon>Dikarya</taxon>
        <taxon>Ascomycota</taxon>
        <taxon>Pezizomycotina</taxon>
        <taxon>Sordariomycetes</taxon>
        <taxon>Sordariomycetidae</taxon>
        <taxon>Sordariales</taxon>
        <taxon>Chaetomiaceae</taxon>
        <taxon>Canariomyces</taxon>
    </lineage>
</organism>
<reference evidence="2" key="1">
    <citation type="journal article" date="2023" name="Mol. Phylogenet. Evol.">
        <title>Genome-scale phylogeny and comparative genomics of the fungal order Sordariales.</title>
        <authorList>
            <person name="Hensen N."/>
            <person name="Bonometti L."/>
            <person name="Westerberg I."/>
            <person name="Brannstrom I.O."/>
            <person name="Guillou S."/>
            <person name="Cros-Aarteil S."/>
            <person name="Calhoun S."/>
            <person name="Haridas S."/>
            <person name="Kuo A."/>
            <person name="Mondo S."/>
            <person name="Pangilinan J."/>
            <person name="Riley R."/>
            <person name="LaButti K."/>
            <person name="Andreopoulos B."/>
            <person name="Lipzen A."/>
            <person name="Chen C."/>
            <person name="Yan M."/>
            <person name="Daum C."/>
            <person name="Ng V."/>
            <person name="Clum A."/>
            <person name="Steindorff A."/>
            <person name="Ohm R.A."/>
            <person name="Martin F."/>
            <person name="Silar P."/>
            <person name="Natvig D.O."/>
            <person name="Lalanne C."/>
            <person name="Gautier V."/>
            <person name="Ament-Velasquez S.L."/>
            <person name="Kruys A."/>
            <person name="Hutchinson M.I."/>
            <person name="Powell A.J."/>
            <person name="Barry K."/>
            <person name="Miller A.N."/>
            <person name="Grigoriev I.V."/>
            <person name="Debuchy R."/>
            <person name="Gladieux P."/>
            <person name="Hiltunen Thoren M."/>
            <person name="Johannesson H."/>
        </authorList>
    </citation>
    <scope>NUCLEOTIDE SEQUENCE</scope>
    <source>
        <strain evidence="2">CBS 508.74</strain>
    </source>
</reference>
<dbReference type="Gene3D" id="3.40.390.10">
    <property type="entry name" value="Collagenase (Catalytic Domain)"/>
    <property type="match status" value="1"/>
</dbReference>
<reference evidence="2" key="2">
    <citation type="submission" date="2023-05" db="EMBL/GenBank/DDBJ databases">
        <authorList>
            <consortium name="Lawrence Berkeley National Laboratory"/>
            <person name="Steindorff A."/>
            <person name="Hensen N."/>
            <person name="Bonometti L."/>
            <person name="Westerberg I."/>
            <person name="Brannstrom I.O."/>
            <person name="Guillou S."/>
            <person name="Cros-Aarteil S."/>
            <person name="Calhoun S."/>
            <person name="Haridas S."/>
            <person name="Kuo A."/>
            <person name="Mondo S."/>
            <person name="Pangilinan J."/>
            <person name="Riley R."/>
            <person name="Labutti K."/>
            <person name="Andreopoulos B."/>
            <person name="Lipzen A."/>
            <person name="Chen C."/>
            <person name="Yanf M."/>
            <person name="Daum C."/>
            <person name="Ng V."/>
            <person name="Clum A."/>
            <person name="Ohm R."/>
            <person name="Martin F."/>
            <person name="Silar P."/>
            <person name="Natvig D."/>
            <person name="Lalanne C."/>
            <person name="Gautier V."/>
            <person name="Ament-Velasquez S.L."/>
            <person name="Kruys A."/>
            <person name="Hutchinson M.I."/>
            <person name="Powell A.J."/>
            <person name="Barry K."/>
            <person name="Miller A.N."/>
            <person name="Grigoriev I.V."/>
            <person name="Debuchy R."/>
            <person name="Gladieux P."/>
            <person name="Thoren M.H."/>
            <person name="Johannesson H."/>
        </authorList>
    </citation>
    <scope>NUCLEOTIDE SEQUENCE</scope>
    <source>
        <strain evidence="2">CBS 508.74</strain>
    </source>
</reference>
<evidence type="ECO:0000313" key="2">
    <source>
        <dbReference type="EMBL" id="KAK4113246.1"/>
    </source>
</evidence>
<gene>
    <name evidence="2" type="ORF">N656DRAFT_778772</name>
</gene>
<name>A0AAN6TF05_9PEZI</name>
<evidence type="ECO:0000313" key="3">
    <source>
        <dbReference type="Proteomes" id="UP001302812"/>
    </source>
</evidence>